<comment type="similarity">
    <text evidence="1 3">Belongs to the short-chain dehydrogenases/reductases (SDR) family.</text>
</comment>
<protein>
    <submittedName>
        <fullName evidence="5">3-hydroxyacyl-CoA dehydrogenase</fullName>
    </submittedName>
</protein>
<dbReference type="PANTHER" id="PTHR43658">
    <property type="entry name" value="SHORT-CHAIN DEHYDROGENASE/REDUCTASE"/>
    <property type="match status" value="1"/>
</dbReference>
<dbReference type="InterPro" id="IPR057326">
    <property type="entry name" value="KR_dom"/>
</dbReference>
<dbReference type="CDD" id="cd05371">
    <property type="entry name" value="HSD10-like_SDR_c"/>
    <property type="match status" value="1"/>
</dbReference>
<feature type="domain" description="Ketoreductase" evidence="4">
    <location>
        <begin position="6"/>
        <end position="197"/>
    </location>
</feature>
<sequence length="255" mass="27060">MNFENNHFVVTGAASGIGEAVARRLHGLGARVTLADVNAERGEQVAASLGENAQFCSTDISDEQSVQSSIDVAIDRFGPISGLVNCAGIPGAERVIGREGPHRLASFERALRVNLLGTFNMIRICADKMQHNEPGVDNERGVIINTASVAAFDGQIGQAAYSASKGGVCAMTLPIARELARFGIRVLTIAPGIFKTPMMDVLPPEVQESLGASVPFPQRLGDPDEFAALAQHIIENRMLNGEVIRLDGGIRMAAK</sequence>
<organism evidence="5 6">
    <name type="scientific">Marinobacterium zhoushanense</name>
    <dbReference type="NCBI Taxonomy" id="1679163"/>
    <lineage>
        <taxon>Bacteria</taxon>
        <taxon>Pseudomonadati</taxon>
        <taxon>Pseudomonadota</taxon>
        <taxon>Gammaproteobacteria</taxon>
        <taxon>Oceanospirillales</taxon>
        <taxon>Oceanospirillaceae</taxon>
        <taxon>Marinobacterium</taxon>
    </lineage>
</organism>
<dbReference type="SUPFAM" id="SSF51735">
    <property type="entry name" value="NAD(P)-binding Rossmann-fold domains"/>
    <property type="match status" value="1"/>
</dbReference>
<dbReference type="PRINTS" id="PR00080">
    <property type="entry name" value="SDRFAMILY"/>
</dbReference>
<evidence type="ECO:0000256" key="2">
    <source>
        <dbReference type="ARBA" id="ARBA00023002"/>
    </source>
</evidence>
<dbReference type="PRINTS" id="PR00081">
    <property type="entry name" value="GDHRDH"/>
</dbReference>
<dbReference type="EMBL" id="BMIJ01000004">
    <property type="protein sequence ID" value="GGB97257.1"/>
    <property type="molecule type" value="Genomic_DNA"/>
</dbReference>
<dbReference type="InterPro" id="IPR036291">
    <property type="entry name" value="NAD(P)-bd_dom_sf"/>
</dbReference>
<dbReference type="RefSeq" id="WP_188748610.1">
    <property type="nucleotide sequence ID" value="NZ_BMIJ01000004.1"/>
</dbReference>
<evidence type="ECO:0000259" key="4">
    <source>
        <dbReference type="SMART" id="SM00822"/>
    </source>
</evidence>
<name>A0ABQ1KIE2_9GAMM</name>
<accession>A0ABQ1KIE2</accession>
<gene>
    <name evidence="5" type="ORF">GCM10011352_24250</name>
</gene>
<dbReference type="InterPro" id="IPR002347">
    <property type="entry name" value="SDR_fam"/>
</dbReference>
<proteinExistence type="inferred from homology"/>
<keyword evidence="2" id="KW-0560">Oxidoreductase</keyword>
<keyword evidence="6" id="KW-1185">Reference proteome</keyword>
<dbReference type="Proteomes" id="UP000629025">
    <property type="component" value="Unassembled WGS sequence"/>
</dbReference>
<comment type="caution">
    <text evidence="5">The sequence shown here is derived from an EMBL/GenBank/DDBJ whole genome shotgun (WGS) entry which is preliminary data.</text>
</comment>
<reference evidence="6" key="1">
    <citation type="journal article" date="2019" name="Int. J. Syst. Evol. Microbiol.">
        <title>The Global Catalogue of Microorganisms (GCM) 10K type strain sequencing project: providing services to taxonomists for standard genome sequencing and annotation.</title>
        <authorList>
            <consortium name="The Broad Institute Genomics Platform"/>
            <consortium name="The Broad Institute Genome Sequencing Center for Infectious Disease"/>
            <person name="Wu L."/>
            <person name="Ma J."/>
        </authorList>
    </citation>
    <scope>NUCLEOTIDE SEQUENCE [LARGE SCALE GENOMIC DNA]</scope>
    <source>
        <strain evidence="6">CGMCC 1.15341</strain>
    </source>
</reference>
<evidence type="ECO:0000313" key="6">
    <source>
        <dbReference type="Proteomes" id="UP000629025"/>
    </source>
</evidence>
<dbReference type="Gene3D" id="3.40.50.720">
    <property type="entry name" value="NAD(P)-binding Rossmann-like Domain"/>
    <property type="match status" value="1"/>
</dbReference>
<dbReference type="Pfam" id="PF00106">
    <property type="entry name" value="adh_short"/>
    <property type="match status" value="1"/>
</dbReference>
<dbReference type="InterPro" id="IPR020904">
    <property type="entry name" value="Sc_DH/Rdtase_CS"/>
</dbReference>
<dbReference type="PROSITE" id="PS00061">
    <property type="entry name" value="ADH_SHORT"/>
    <property type="match status" value="1"/>
</dbReference>
<evidence type="ECO:0000313" key="5">
    <source>
        <dbReference type="EMBL" id="GGB97257.1"/>
    </source>
</evidence>
<evidence type="ECO:0000256" key="1">
    <source>
        <dbReference type="ARBA" id="ARBA00006484"/>
    </source>
</evidence>
<dbReference type="SMART" id="SM00822">
    <property type="entry name" value="PKS_KR"/>
    <property type="match status" value="1"/>
</dbReference>
<dbReference type="PANTHER" id="PTHR43658:SF8">
    <property type="entry name" value="17-BETA-HYDROXYSTEROID DEHYDROGENASE 14-RELATED"/>
    <property type="match status" value="1"/>
</dbReference>
<evidence type="ECO:0000256" key="3">
    <source>
        <dbReference type="RuleBase" id="RU000363"/>
    </source>
</evidence>